<evidence type="ECO:0000256" key="1">
    <source>
        <dbReference type="SAM" id="MobiDB-lite"/>
    </source>
</evidence>
<feature type="region of interest" description="Disordered" evidence="1">
    <location>
        <begin position="734"/>
        <end position="820"/>
    </location>
</feature>
<feature type="domain" description="Integrator complex subunit 6-like beta-barrel" evidence="2">
    <location>
        <begin position="264"/>
        <end position="389"/>
    </location>
</feature>
<sequence>MNQRTAGGLTLLDCAKSAAEHFVKVRQRDSAAKGDTYMLVTCEDGPGGVQALDRHPYANFTSVLKSMTASDMSILGPAIKRALDVLNLQKLAVASDQYGEGYCPQHLEPAMLVLLTDGTELTSLDGVAEGLSLPMGQTLGSELTVQPFRWDQRLYTAFMRMPAVMAAGVSASAHANSGAAAMTEVPGADHPIASMCEVTGGRCYTVGSLRALLQCMESLVQRAAPAAVASFDRMTPPGPEAATLPALSEATFAACQHRSLSIRPSNMLGRWPIPEAFRPEPTMTVLPARQAQPCISYLPVDVEPYVPSGFPVDVFEVEACPILGFMMSGTRKGAPDSFAWQVYMQNSKGDSGPGDPFGFLRLKRGGTALALHLLPYNYPTLFRLLEQFQAMPPGGKRNPAPQWRTELERYFAGVPAYYYAQLKWTLSKFGIPVQLMADVRDGGLSFAVTSYLKRLQQQAKQELERLAASCAQLAAGSRPRLGSLPHRQGWQSKAGAAAGSKAAGRGLEAAAGPCRSAFDIPRRSLLEHVAQMTGDLRAVLASLSGTQRAQSRAAGRLSTAEDVAKHSVPVASMGDYLEAAAKHAPLRDAFMDDEERIRQQRIAFGNPYKRLNSPGGSALADVNLGLDEANEAQALDIGFGLNGRPQVQRRRRSASPAREAQQATSVSRASGPDQPKGKAAGPAWINAIPPTKPINVEDAALADAKWAAMMKQQNPAKRKHVLPAKPAKRAKLAAVQAAAAKPGSAPTPPATAATAAANAVTGPKAGQPLGGAAPADIPFPGPDPAEPGAVQRASAGKPAEPSVKDSAEGPAEPSTAAAGLAAGAAQGARIISAESPARKRARLRRMPSEADMERLLQPLRLLRQHREGVVDTSQQLLAALQQSDFPGDPVAWACDLAHLAAQQHKPALVQILAG</sequence>
<proteinExistence type="predicted"/>
<reference evidence="3 4" key="1">
    <citation type="journal article" date="2024" name="Nat. Commun.">
        <title>Phylogenomics reveals the evolutionary origins of lichenization in chlorophyte algae.</title>
        <authorList>
            <person name="Puginier C."/>
            <person name="Libourel C."/>
            <person name="Otte J."/>
            <person name="Skaloud P."/>
            <person name="Haon M."/>
            <person name="Grisel S."/>
            <person name="Petersen M."/>
            <person name="Berrin J.G."/>
            <person name="Delaux P.M."/>
            <person name="Dal Grande F."/>
            <person name="Keller J."/>
        </authorList>
    </citation>
    <scope>NUCLEOTIDE SEQUENCE [LARGE SCALE GENOMIC DNA]</scope>
    <source>
        <strain evidence="3 4">SAG 2043</strain>
    </source>
</reference>
<feature type="compositionally biased region" description="Low complexity" evidence="1">
    <location>
        <begin position="654"/>
        <end position="663"/>
    </location>
</feature>
<evidence type="ECO:0000313" key="4">
    <source>
        <dbReference type="Proteomes" id="UP001489004"/>
    </source>
</evidence>
<organism evidence="3 4">
    <name type="scientific">[Myrmecia] bisecta</name>
    <dbReference type="NCBI Taxonomy" id="41462"/>
    <lineage>
        <taxon>Eukaryota</taxon>
        <taxon>Viridiplantae</taxon>
        <taxon>Chlorophyta</taxon>
        <taxon>core chlorophytes</taxon>
        <taxon>Trebouxiophyceae</taxon>
        <taxon>Trebouxiales</taxon>
        <taxon>Trebouxiaceae</taxon>
        <taxon>Myrmecia</taxon>
    </lineage>
</organism>
<dbReference type="GO" id="GO:0032039">
    <property type="term" value="C:integrator complex"/>
    <property type="evidence" value="ECO:0007669"/>
    <property type="project" value="TreeGrafter"/>
</dbReference>
<protein>
    <recommendedName>
        <fullName evidence="2">Integrator complex subunit 6-like beta-barrel domain-containing protein</fullName>
    </recommendedName>
</protein>
<dbReference type="InterPro" id="IPR057413">
    <property type="entry name" value="Beta-barrel_INTS6"/>
</dbReference>
<dbReference type="PANTHER" id="PTHR12957">
    <property type="entry name" value="DEAD/H BOX POLYPEPTIDE 26/DICE1-RELATED"/>
    <property type="match status" value="1"/>
</dbReference>
<dbReference type="AlphaFoldDB" id="A0AAW1QG56"/>
<evidence type="ECO:0000259" key="2">
    <source>
        <dbReference type="Pfam" id="PF25462"/>
    </source>
</evidence>
<dbReference type="GO" id="GO:0034472">
    <property type="term" value="P:snRNA 3'-end processing"/>
    <property type="evidence" value="ECO:0007669"/>
    <property type="project" value="TreeGrafter"/>
</dbReference>
<dbReference type="Proteomes" id="UP001489004">
    <property type="component" value="Unassembled WGS sequence"/>
</dbReference>
<feature type="compositionally biased region" description="Low complexity" evidence="1">
    <location>
        <begin position="734"/>
        <end position="765"/>
    </location>
</feature>
<evidence type="ECO:0000313" key="3">
    <source>
        <dbReference type="EMBL" id="KAK9820221.1"/>
    </source>
</evidence>
<comment type="caution">
    <text evidence="3">The sequence shown here is derived from an EMBL/GenBank/DDBJ whole genome shotgun (WGS) entry which is preliminary data.</text>
</comment>
<dbReference type="Pfam" id="PF25462">
    <property type="entry name" value="Beta-barrel_INTS6"/>
    <property type="match status" value="1"/>
</dbReference>
<dbReference type="PANTHER" id="PTHR12957:SF2">
    <property type="entry name" value="INTEGRATOR COMPLEX SUBUNIT 6"/>
    <property type="match status" value="1"/>
</dbReference>
<keyword evidence="4" id="KW-1185">Reference proteome</keyword>
<dbReference type="FunFam" id="3.40.50.410:FF:000010">
    <property type="entry name" value="Integrator complex subunit 6 like"/>
    <property type="match status" value="1"/>
</dbReference>
<accession>A0AAW1QG56</accession>
<dbReference type="InterPro" id="IPR051113">
    <property type="entry name" value="Integrator_subunit6"/>
</dbReference>
<feature type="region of interest" description="Disordered" evidence="1">
    <location>
        <begin position="643"/>
        <end position="686"/>
    </location>
</feature>
<name>A0AAW1QG56_9CHLO</name>
<gene>
    <name evidence="3" type="ORF">WJX72_007615</name>
</gene>
<dbReference type="EMBL" id="JALJOR010000003">
    <property type="protein sequence ID" value="KAK9820221.1"/>
    <property type="molecule type" value="Genomic_DNA"/>
</dbReference>